<sequence length="103" mass="12195">MAKLNQHQIAVYMRYLSQWEEKDQRLEKTFLFERDEEAIQFVSLFCAKAKELKHLPEIHLTSRQVQLRLYTVDHEGHGITGKDFALAMAADQIFRQFVRSQVV</sequence>
<dbReference type="GO" id="GO:0006729">
    <property type="term" value="P:tetrahydrobiopterin biosynthetic process"/>
    <property type="evidence" value="ECO:0007669"/>
    <property type="project" value="InterPro"/>
</dbReference>
<dbReference type="AlphaFoldDB" id="A0A1Y3PVV1"/>
<comment type="similarity">
    <text evidence="2">Belongs to the pterin-4-alpha-carbinolamine dehydratase family.</text>
</comment>
<comment type="catalytic activity">
    <reaction evidence="1">
        <text>(4aS,6R)-4a-hydroxy-L-erythro-5,6,7,8-tetrahydrobiopterin = (6R)-L-erythro-6,7-dihydrobiopterin + H2O</text>
        <dbReference type="Rhea" id="RHEA:11920"/>
        <dbReference type="ChEBI" id="CHEBI:15377"/>
        <dbReference type="ChEBI" id="CHEBI:15642"/>
        <dbReference type="ChEBI" id="CHEBI:43120"/>
        <dbReference type="EC" id="4.2.1.96"/>
    </reaction>
</comment>
<evidence type="ECO:0000256" key="4">
    <source>
        <dbReference type="ARBA" id="ARBA00023239"/>
    </source>
</evidence>
<proteinExistence type="inferred from homology"/>
<dbReference type="EC" id="4.2.1.96" evidence="3"/>
<protein>
    <recommendedName>
        <fullName evidence="3">4a-hydroxytetrahydrobiopterin dehydratase</fullName>
        <ecNumber evidence="3">4.2.1.96</ecNumber>
    </recommendedName>
</protein>
<name>A0A1Y3PVV1_9BACI</name>
<gene>
    <name evidence="5" type="ORF">BAA01_03610</name>
</gene>
<dbReference type="Proteomes" id="UP000196475">
    <property type="component" value="Unassembled WGS sequence"/>
</dbReference>
<comment type="caution">
    <text evidence="5">The sequence shown here is derived from an EMBL/GenBank/DDBJ whole genome shotgun (WGS) entry which is preliminary data.</text>
</comment>
<dbReference type="Pfam" id="PF01329">
    <property type="entry name" value="Pterin_4a"/>
    <property type="match status" value="1"/>
</dbReference>
<keyword evidence="4" id="KW-0456">Lyase</keyword>
<organism evidence="5 6">
    <name type="scientific">Bacillus thermozeamaize</name>
    <dbReference type="NCBI Taxonomy" id="230954"/>
    <lineage>
        <taxon>Bacteria</taxon>
        <taxon>Bacillati</taxon>
        <taxon>Bacillota</taxon>
        <taxon>Bacilli</taxon>
        <taxon>Bacillales</taxon>
        <taxon>Bacillaceae</taxon>
        <taxon>Bacillus</taxon>
    </lineage>
</organism>
<accession>A0A1Y3PVV1</accession>
<evidence type="ECO:0000256" key="3">
    <source>
        <dbReference type="ARBA" id="ARBA00013252"/>
    </source>
</evidence>
<evidence type="ECO:0000256" key="1">
    <source>
        <dbReference type="ARBA" id="ARBA00001554"/>
    </source>
</evidence>
<dbReference type="GO" id="GO:0008124">
    <property type="term" value="F:4-alpha-hydroxytetrahydrobiopterin dehydratase activity"/>
    <property type="evidence" value="ECO:0007669"/>
    <property type="project" value="UniProtKB-EC"/>
</dbReference>
<dbReference type="EMBL" id="LZRT01000045">
    <property type="protein sequence ID" value="OUM89318.1"/>
    <property type="molecule type" value="Genomic_DNA"/>
</dbReference>
<reference evidence="6" key="1">
    <citation type="submission" date="2016-06" db="EMBL/GenBank/DDBJ databases">
        <authorList>
            <person name="Nascimento L."/>
            <person name="Pereira R.V."/>
            <person name="Martins L.F."/>
            <person name="Quaggio R.B."/>
            <person name="Silva A.M."/>
            <person name="Setubal J.C."/>
        </authorList>
    </citation>
    <scope>NUCLEOTIDE SEQUENCE [LARGE SCALE GENOMIC DNA]</scope>
</reference>
<dbReference type="InterPro" id="IPR036428">
    <property type="entry name" value="PCD_sf"/>
</dbReference>
<dbReference type="InterPro" id="IPR001533">
    <property type="entry name" value="Pterin_deHydtase"/>
</dbReference>
<evidence type="ECO:0000256" key="2">
    <source>
        <dbReference type="ARBA" id="ARBA00006472"/>
    </source>
</evidence>
<evidence type="ECO:0000313" key="5">
    <source>
        <dbReference type="EMBL" id="OUM89318.1"/>
    </source>
</evidence>
<evidence type="ECO:0000313" key="6">
    <source>
        <dbReference type="Proteomes" id="UP000196475"/>
    </source>
</evidence>
<dbReference type="Gene3D" id="3.30.1360.20">
    <property type="entry name" value="Transcriptional coactivator/pterin dehydratase"/>
    <property type="match status" value="1"/>
</dbReference>
<dbReference type="SUPFAM" id="SSF55248">
    <property type="entry name" value="PCD-like"/>
    <property type="match status" value="1"/>
</dbReference>